<dbReference type="SUPFAM" id="SSF158472">
    <property type="entry name" value="HAMP domain-like"/>
    <property type="match status" value="1"/>
</dbReference>
<dbReference type="OrthoDB" id="1109395at2"/>
<dbReference type="SMART" id="SM00065">
    <property type="entry name" value="GAF"/>
    <property type="match status" value="1"/>
</dbReference>
<evidence type="ECO:0000259" key="3">
    <source>
        <dbReference type="PROSITE" id="PS50885"/>
    </source>
</evidence>
<dbReference type="NCBIfam" id="TIGR00229">
    <property type="entry name" value="sensory_box"/>
    <property type="match status" value="1"/>
</dbReference>
<dbReference type="CDD" id="cd00130">
    <property type="entry name" value="PAS"/>
    <property type="match status" value="1"/>
</dbReference>
<accession>A0A2N3IKH3</accession>
<evidence type="ECO:0000313" key="5">
    <source>
        <dbReference type="Proteomes" id="UP000233387"/>
    </source>
</evidence>
<dbReference type="InterPro" id="IPR029016">
    <property type="entry name" value="GAF-like_dom_sf"/>
</dbReference>
<gene>
    <name evidence="4" type="ORF">Rain11_0163</name>
</gene>
<feature type="transmembrane region" description="Helical" evidence="2">
    <location>
        <begin position="195"/>
        <end position="222"/>
    </location>
</feature>
<dbReference type="SUPFAM" id="SSF55781">
    <property type="entry name" value="GAF domain-like"/>
    <property type="match status" value="1"/>
</dbReference>
<dbReference type="Proteomes" id="UP000233387">
    <property type="component" value="Unassembled WGS sequence"/>
</dbReference>
<dbReference type="Gene3D" id="3.30.450.20">
    <property type="entry name" value="PAS domain"/>
    <property type="match status" value="1"/>
</dbReference>
<feature type="coiled-coil region" evidence="1">
    <location>
        <begin position="492"/>
        <end position="519"/>
    </location>
</feature>
<feature type="domain" description="HAMP" evidence="3">
    <location>
        <begin position="219"/>
        <end position="272"/>
    </location>
</feature>
<dbReference type="EMBL" id="NKXO01000002">
    <property type="protein sequence ID" value="PKQ70817.1"/>
    <property type="molecule type" value="Genomic_DNA"/>
</dbReference>
<dbReference type="InterPro" id="IPR000014">
    <property type="entry name" value="PAS"/>
</dbReference>
<dbReference type="PROSITE" id="PS50885">
    <property type="entry name" value="HAMP"/>
    <property type="match status" value="1"/>
</dbReference>
<keyword evidence="2" id="KW-0472">Membrane</keyword>
<dbReference type="Pfam" id="PF13185">
    <property type="entry name" value="GAF_2"/>
    <property type="match status" value="1"/>
</dbReference>
<keyword evidence="5" id="KW-1185">Reference proteome</keyword>
<dbReference type="InterPro" id="IPR003018">
    <property type="entry name" value="GAF"/>
</dbReference>
<dbReference type="Pfam" id="PF13426">
    <property type="entry name" value="PAS_9"/>
    <property type="match status" value="1"/>
</dbReference>
<keyword evidence="2" id="KW-0812">Transmembrane</keyword>
<evidence type="ECO:0000256" key="1">
    <source>
        <dbReference type="SAM" id="Coils"/>
    </source>
</evidence>
<dbReference type="Gene3D" id="6.10.340.10">
    <property type="match status" value="1"/>
</dbReference>
<dbReference type="GO" id="GO:0007165">
    <property type="term" value="P:signal transduction"/>
    <property type="evidence" value="ECO:0007669"/>
    <property type="project" value="InterPro"/>
</dbReference>
<dbReference type="SUPFAM" id="SSF55785">
    <property type="entry name" value="PYP-like sensor domain (PAS domain)"/>
    <property type="match status" value="1"/>
</dbReference>
<dbReference type="InterPro" id="IPR003660">
    <property type="entry name" value="HAMP_dom"/>
</dbReference>
<dbReference type="SMART" id="SM00091">
    <property type="entry name" value="PAS"/>
    <property type="match status" value="1"/>
</dbReference>
<reference evidence="4 5" key="1">
    <citation type="submission" date="2017-06" db="EMBL/GenBank/DDBJ databases">
        <title>Raineya orbicola gen. nov., sp. nov. a slightly thermophilic bacterium of the phylum Bacteroidetes and the description of Raineyaceae fam. nov.</title>
        <authorList>
            <person name="Albuquerque L."/>
            <person name="Polonia A.R.M."/>
            <person name="Barroso C."/>
            <person name="Froufe H.J.C."/>
            <person name="Lage O."/>
            <person name="Lobo-Da-Cunha A."/>
            <person name="Egas C."/>
            <person name="Da Costa M.S."/>
        </authorList>
    </citation>
    <scope>NUCLEOTIDE SEQUENCE [LARGE SCALE GENOMIC DNA]</scope>
    <source>
        <strain evidence="4 5">SPSPC-11</strain>
    </source>
</reference>
<dbReference type="Pfam" id="PF00672">
    <property type="entry name" value="HAMP"/>
    <property type="match status" value="1"/>
</dbReference>
<evidence type="ECO:0000313" key="4">
    <source>
        <dbReference type="EMBL" id="PKQ70817.1"/>
    </source>
</evidence>
<proteinExistence type="predicted"/>
<dbReference type="InterPro" id="IPR035965">
    <property type="entry name" value="PAS-like_dom_sf"/>
</dbReference>
<protein>
    <submittedName>
        <fullName evidence="4">PAS domain S-box protein</fullName>
    </submittedName>
</protein>
<comment type="caution">
    <text evidence="4">The sequence shown here is derived from an EMBL/GenBank/DDBJ whole genome shotgun (WGS) entry which is preliminary data.</text>
</comment>
<organism evidence="4 5">
    <name type="scientific">Raineya orbicola</name>
    <dbReference type="NCBI Taxonomy" id="2016530"/>
    <lineage>
        <taxon>Bacteria</taxon>
        <taxon>Pseudomonadati</taxon>
        <taxon>Bacteroidota</taxon>
        <taxon>Cytophagia</taxon>
        <taxon>Cytophagales</taxon>
        <taxon>Raineyaceae</taxon>
        <taxon>Raineya</taxon>
    </lineage>
</organism>
<dbReference type="GO" id="GO:0016020">
    <property type="term" value="C:membrane"/>
    <property type="evidence" value="ECO:0007669"/>
    <property type="project" value="InterPro"/>
</dbReference>
<dbReference type="AlphaFoldDB" id="A0A2N3IKH3"/>
<dbReference type="Gene3D" id="3.30.450.40">
    <property type="match status" value="1"/>
</dbReference>
<keyword evidence="2" id="KW-1133">Transmembrane helix</keyword>
<name>A0A2N3IKH3_9BACT</name>
<keyword evidence="1" id="KW-0175">Coiled coil</keyword>
<dbReference type="RefSeq" id="WP_101357430.1">
    <property type="nucleotide sequence ID" value="NZ_NKXO01000002.1"/>
</dbReference>
<feature type="transmembrane region" description="Helical" evidence="2">
    <location>
        <begin position="12"/>
        <end position="33"/>
    </location>
</feature>
<evidence type="ECO:0000256" key="2">
    <source>
        <dbReference type="SAM" id="Phobius"/>
    </source>
</evidence>
<sequence>MKRGFTIRQKILLGFFALIFIFGGYGLYNIFILNQNSAIIQNIQKVVDPSFDAIKDFKLLVERSQRLTIGWIYTPQTKEEKDQLKAIQDIEYPKLKENLQNLMKNWSDTSQIAKIDSVFKDFEGFIQLQKKDVMEKILSVQDQEGEMILNMTILVEDRINPQAKNIIGKLDKIEQYKRQEKEKAQNNLLNSSRNLTIQIIVLIVIVIVIGVAVAFTLTANIVQPITYINKVISQLSKGELPEDKRTRFRRDEIGEIASSVDNLIRGLRSTSEFADAIGQGLFRKEFQPLSDKDVLGNALIRMRDNLEKVAEQDSIRNWKAEGVSKFADLLRQYSENLDELADQIISNLVKKLGANQGGLFIVTKEGEEEYLRLAACYAWDKKKYLEQKVYRGDGLTGQAWQEQASIYLTEVPNNYVTITSGLGHTNPRSILIVPLKANEQVFGVVEIASITEIEPYKREFVEQIAESIASTIFTVQNRQETERLLNESRNFAEQMKAQEELLRQNVEALQLAQEEMERNNLLTMERETILQSTHMVFRLSRKFTVNEVNELASNLLYYAPEELIGMNIAEIFSKESVFEEMKITISRNEFWSGITTVKAKGGDEVLVKITAGSLGTGMGNINKYIIFMDNINEIRLLQN</sequence>